<dbReference type="InterPro" id="IPR050595">
    <property type="entry name" value="Bact_response_regulator"/>
</dbReference>
<dbReference type="InterPro" id="IPR001789">
    <property type="entry name" value="Sig_transdc_resp-reg_receiver"/>
</dbReference>
<gene>
    <name evidence="6" type="ORF">A3E29_02550</name>
</gene>
<dbReference type="PROSITE" id="PS50110">
    <property type="entry name" value="RESPONSE_REGULATORY"/>
    <property type="match status" value="1"/>
</dbReference>
<evidence type="ECO:0000256" key="2">
    <source>
        <dbReference type="ARBA" id="ARBA00023012"/>
    </source>
</evidence>
<evidence type="ECO:0000256" key="4">
    <source>
        <dbReference type="SAM" id="MobiDB-lite"/>
    </source>
</evidence>
<dbReference type="GO" id="GO:0000160">
    <property type="term" value="P:phosphorelay signal transduction system"/>
    <property type="evidence" value="ECO:0007669"/>
    <property type="project" value="UniProtKB-KW"/>
</dbReference>
<dbReference type="Pfam" id="PF00072">
    <property type="entry name" value="Response_reg"/>
    <property type="match status" value="1"/>
</dbReference>
<organism evidence="6 7">
    <name type="scientific">Candidatus Doudnabacteria bacterium RIFCSPHIGHO2_12_FULL_48_16</name>
    <dbReference type="NCBI Taxonomy" id="1817838"/>
    <lineage>
        <taxon>Bacteria</taxon>
        <taxon>Candidatus Doudnaibacteriota</taxon>
    </lineage>
</organism>
<dbReference type="InterPro" id="IPR011006">
    <property type="entry name" value="CheY-like_superfamily"/>
</dbReference>
<accession>A0A1F5PJC8</accession>
<evidence type="ECO:0000256" key="1">
    <source>
        <dbReference type="ARBA" id="ARBA00022553"/>
    </source>
</evidence>
<comment type="caution">
    <text evidence="3">Lacks conserved residue(s) required for the propagation of feature annotation.</text>
</comment>
<sequence>MKKILVADDDFLQRDLYVELFRAAGYEVIPANDGQEAWEKAQSEYPDLLFTGIMMPRMTGFELIEKIRNNKALSPVPVIIFSHLGREKDRDQAKMLSNVEFKVKGYDPPADILDTAKTLLKNSERGMAHRPLQPMEEDDRPPANLF</sequence>
<evidence type="ECO:0000313" key="7">
    <source>
        <dbReference type="Proteomes" id="UP000177682"/>
    </source>
</evidence>
<dbReference type="AlphaFoldDB" id="A0A1F5PJC8"/>
<feature type="domain" description="Response regulatory" evidence="5">
    <location>
        <begin position="3"/>
        <end position="119"/>
    </location>
</feature>
<keyword evidence="1" id="KW-0597">Phosphoprotein</keyword>
<dbReference type="PANTHER" id="PTHR44591:SF14">
    <property type="entry name" value="PROTEIN PILG"/>
    <property type="match status" value="1"/>
</dbReference>
<feature type="region of interest" description="Disordered" evidence="4">
    <location>
        <begin position="123"/>
        <end position="146"/>
    </location>
</feature>
<keyword evidence="2" id="KW-0902">Two-component regulatory system</keyword>
<dbReference type="CDD" id="cd00156">
    <property type="entry name" value="REC"/>
    <property type="match status" value="1"/>
</dbReference>
<dbReference type="SUPFAM" id="SSF52172">
    <property type="entry name" value="CheY-like"/>
    <property type="match status" value="1"/>
</dbReference>
<dbReference type="Proteomes" id="UP000177682">
    <property type="component" value="Unassembled WGS sequence"/>
</dbReference>
<dbReference type="EMBL" id="MFEY01000007">
    <property type="protein sequence ID" value="OGE89969.1"/>
    <property type="molecule type" value="Genomic_DNA"/>
</dbReference>
<reference evidence="6 7" key="1">
    <citation type="journal article" date="2016" name="Nat. Commun.">
        <title>Thousands of microbial genomes shed light on interconnected biogeochemical processes in an aquifer system.</title>
        <authorList>
            <person name="Anantharaman K."/>
            <person name="Brown C.T."/>
            <person name="Hug L.A."/>
            <person name="Sharon I."/>
            <person name="Castelle C.J."/>
            <person name="Probst A.J."/>
            <person name="Thomas B.C."/>
            <person name="Singh A."/>
            <person name="Wilkins M.J."/>
            <person name="Karaoz U."/>
            <person name="Brodie E.L."/>
            <person name="Williams K.H."/>
            <person name="Hubbard S.S."/>
            <person name="Banfield J.F."/>
        </authorList>
    </citation>
    <scope>NUCLEOTIDE SEQUENCE [LARGE SCALE GENOMIC DNA]</scope>
</reference>
<dbReference type="SMART" id="SM00448">
    <property type="entry name" value="REC"/>
    <property type="match status" value="1"/>
</dbReference>
<comment type="caution">
    <text evidence="6">The sequence shown here is derived from an EMBL/GenBank/DDBJ whole genome shotgun (WGS) entry which is preliminary data.</text>
</comment>
<protein>
    <recommendedName>
        <fullName evidence="5">Response regulatory domain-containing protein</fullName>
    </recommendedName>
</protein>
<dbReference type="PANTHER" id="PTHR44591">
    <property type="entry name" value="STRESS RESPONSE REGULATOR PROTEIN 1"/>
    <property type="match status" value="1"/>
</dbReference>
<dbReference type="Gene3D" id="3.40.50.2300">
    <property type="match status" value="1"/>
</dbReference>
<evidence type="ECO:0000256" key="3">
    <source>
        <dbReference type="PROSITE-ProRule" id="PRU00169"/>
    </source>
</evidence>
<name>A0A1F5PJC8_9BACT</name>
<proteinExistence type="predicted"/>
<evidence type="ECO:0000259" key="5">
    <source>
        <dbReference type="PROSITE" id="PS50110"/>
    </source>
</evidence>
<evidence type="ECO:0000313" key="6">
    <source>
        <dbReference type="EMBL" id="OGE89969.1"/>
    </source>
</evidence>